<keyword evidence="8 11" id="KW-1133">Transmembrane helix</keyword>
<dbReference type="GO" id="GO:0000155">
    <property type="term" value="F:phosphorelay sensor kinase activity"/>
    <property type="evidence" value="ECO:0007669"/>
    <property type="project" value="TreeGrafter"/>
</dbReference>
<dbReference type="Gene3D" id="3.30.565.10">
    <property type="entry name" value="Histidine kinase-like ATPase, C-terminal domain"/>
    <property type="match status" value="1"/>
</dbReference>
<dbReference type="EMBL" id="JAEEGB010000005">
    <property type="protein sequence ID" value="MBI6872117.1"/>
    <property type="molecule type" value="Genomic_DNA"/>
</dbReference>
<name>A0A934HWZ2_9CLOT</name>
<evidence type="ECO:0000256" key="11">
    <source>
        <dbReference type="SAM" id="Phobius"/>
    </source>
</evidence>
<proteinExistence type="predicted"/>
<dbReference type="GO" id="GO:0016036">
    <property type="term" value="P:cellular response to phosphate starvation"/>
    <property type="evidence" value="ECO:0007669"/>
    <property type="project" value="TreeGrafter"/>
</dbReference>
<dbReference type="PRINTS" id="PR00344">
    <property type="entry name" value="BCTRLSENSOR"/>
</dbReference>
<dbReference type="Proteomes" id="UP000622687">
    <property type="component" value="Unassembled WGS sequence"/>
</dbReference>
<reference evidence="13" key="1">
    <citation type="submission" date="2020-12" db="EMBL/GenBank/DDBJ databases">
        <title>Clostridium thailandense sp. nov., a novel acetogenic bacterium isolated from peat land soil in Thailand.</title>
        <authorList>
            <person name="Chaikitkaew S."/>
            <person name="Birkeland N.K."/>
        </authorList>
    </citation>
    <scope>NUCLEOTIDE SEQUENCE</scope>
    <source>
        <strain evidence="13">DSM 17425</strain>
    </source>
</reference>
<keyword evidence="9" id="KW-0902">Two-component regulatory system</keyword>
<evidence type="ECO:0000313" key="14">
    <source>
        <dbReference type="Proteomes" id="UP000622687"/>
    </source>
</evidence>
<feature type="transmembrane region" description="Helical" evidence="11">
    <location>
        <begin position="41"/>
        <end position="58"/>
    </location>
</feature>
<dbReference type="GO" id="GO:0005886">
    <property type="term" value="C:plasma membrane"/>
    <property type="evidence" value="ECO:0007669"/>
    <property type="project" value="UniProtKB-SubCell"/>
</dbReference>
<evidence type="ECO:0000256" key="6">
    <source>
        <dbReference type="ARBA" id="ARBA00022692"/>
    </source>
</evidence>
<comment type="subcellular location">
    <subcellularLocation>
        <location evidence="2">Cell membrane</location>
        <topology evidence="2">Multi-pass membrane protein</topology>
    </subcellularLocation>
</comment>
<evidence type="ECO:0000256" key="8">
    <source>
        <dbReference type="ARBA" id="ARBA00022989"/>
    </source>
</evidence>
<evidence type="ECO:0000256" key="7">
    <source>
        <dbReference type="ARBA" id="ARBA00022777"/>
    </source>
</evidence>
<dbReference type="InterPro" id="IPR050351">
    <property type="entry name" value="BphY/WalK/GraS-like"/>
</dbReference>
<dbReference type="GO" id="GO:0004721">
    <property type="term" value="F:phosphoprotein phosphatase activity"/>
    <property type="evidence" value="ECO:0007669"/>
    <property type="project" value="TreeGrafter"/>
</dbReference>
<comment type="caution">
    <text evidence="13">The sequence shown here is derived from an EMBL/GenBank/DDBJ whole genome shotgun (WGS) entry which is preliminary data.</text>
</comment>
<evidence type="ECO:0000256" key="5">
    <source>
        <dbReference type="ARBA" id="ARBA00022679"/>
    </source>
</evidence>
<evidence type="ECO:0000256" key="4">
    <source>
        <dbReference type="ARBA" id="ARBA00022475"/>
    </source>
</evidence>
<keyword evidence="7 13" id="KW-0418">Kinase</keyword>
<dbReference type="InterPro" id="IPR036890">
    <property type="entry name" value="HATPase_C_sf"/>
</dbReference>
<dbReference type="PROSITE" id="PS50109">
    <property type="entry name" value="HIS_KIN"/>
    <property type="match status" value="1"/>
</dbReference>
<feature type="transmembrane region" description="Helical" evidence="11">
    <location>
        <begin position="18"/>
        <end position="35"/>
    </location>
</feature>
<dbReference type="EC" id="2.7.13.3" evidence="3"/>
<dbReference type="SUPFAM" id="SSF55874">
    <property type="entry name" value="ATPase domain of HSP90 chaperone/DNA topoisomerase II/histidine kinase"/>
    <property type="match status" value="1"/>
</dbReference>
<dbReference type="AlphaFoldDB" id="A0A934HWZ2"/>
<dbReference type="PANTHER" id="PTHR45453:SF2">
    <property type="entry name" value="HISTIDINE KINASE"/>
    <property type="match status" value="1"/>
</dbReference>
<dbReference type="SMART" id="SM00387">
    <property type="entry name" value="HATPase_c"/>
    <property type="match status" value="1"/>
</dbReference>
<evidence type="ECO:0000259" key="12">
    <source>
        <dbReference type="PROSITE" id="PS50109"/>
    </source>
</evidence>
<evidence type="ECO:0000313" key="13">
    <source>
        <dbReference type="EMBL" id="MBI6872117.1"/>
    </source>
</evidence>
<protein>
    <recommendedName>
        <fullName evidence="3">histidine kinase</fullName>
        <ecNumber evidence="3">2.7.13.3</ecNumber>
    </recommendedName>
</protein>
<organism evidence="13 14">
    <name type="scientific">Clostridium aciditolerans</name>
    <dbReference type="NCBI Taxonomy" id="339861"/>
    <lineage>
        <taxon>Bacteria</taxon>
        <taxon>Bacillati</taxon>
        <taxon>Bacillota</taxon>
        <taxon>Clostridia</taxon>
        <taxon>Eubacteriales</taxon>
        <taxon>Clostridiaceae</taxon>
        <taxon>Clostridium</taxon>
    </lineage>
</organism>
<evidence type="ECO:0000256" key="10">
    <source>
        <dbReference type="ARBA" id="ARBA00023136"/>
    </source>
</evidence>
<gene>
    <name evidence="13" type="ORF">I6U51_05265</name>
</gene>
<sequence>MYLMELITDVLKNKSRVIIAYIINTSILIIFYSLLLDAKEFLYPIVISVFVLFIYLFIEMLKYKNFVSSLEEAKVSPDYQCKSMNLQEKMIFDTIKNIHDGYTNKFYEMYCEQRDKDTLFSQFIHNMKTSVTVIDLASQKRPLEIKDTSYLQDIKEENDKLKMNLEQCLNVLRLEDFSKDYIPEKVNLIKLVNDVINAKKRDFIYRRVYPKVQIDADIEVYTDKKWCSYMMDQILSNAIKYSASHENKKIYITSNTEENSITLSIRDEGIGIDLEDIPRVFEAFFTGNNGREYKNATGIGLYMVKLISEKLGHRVHINSKKGKGTEVKIIYLSKM</sequence>
<keyword evidence="14" id="KW-1185">Reference proteome</keyword>
<dbReference type="Pfam" id="PF02518">
    <property type="entry name" value="HATPase_c"/>
    <property type="match status" value="1"/>
</dbReference>
<evidence type="ECO:0000256" key="2">
    <source>
        <dbReference type="ARBA" id="ARBA00004651"/>
    </source>
</evidence>
<keyword evidence="6 11" id="KW-0812">Transmembrane</keyword>
<evidence type="ECO:0000256" key="1">
    <source>
        <dbReference type="ARBA" id="ARBA00000085"/>
    </source>
</evidence>
<evidence type="ECO:0000256" key="3">
    <source>
        <dbReference type="ARBA" id="ARBA00012438"/>
    </source>
</evidence>
<keyword evidence="4" id="KW-1003">Cell membrane</keyword>
<dbReference type="PANTHER" id="PTHR45453">
    <property type="entry name" value="PHOSPHATE REGULON SENSOR PROTEIN PHOR"/>
    <property type="match status" value="1"/>
</dbReference>
<dbReference type="RefSeq" id="WP_211141583.1">
    <property type="nucleotide sequence ID" value="NZ_JAEEGB010000005.1"/>
</dbReference>
<keyword evidence="10 11" id="KW-0472">Membrane</keyword>
<feature type="domain" description="Histidine kinase" evidence="12">
    <location>
        <begin position="122"/>
        <end position="335"/>
    </location>
</feature>
<dbReference type="InterPro" id="IPR004358">
    <property type="entry name" value="Sig_transdc_His_kin-like_C"/>
</dbReference>
<dbReference type="InterPro" id="IPR003594">
    <property type="entry name" value="HATPase_dom"/>
</dbReference>
<comment type="catalytic activity">
    <reaction evidence="1">
        <text>ATP + protein L-histidine = ADP + protein N-phospho-L-histidine.</text>
        <dbReference type="EC" id="2.7.13.3"/>
    </reaction>
</comment>
<keyword evidence="5" id="KW-0808">Transferase</keyword>
<evidence type="ECO:0000256" key="9">
    <source>
        <dbReference type="ARBA" id="ARBA00023012"/>
    </source>
</evidence>
<dbReference type="InterPro" id="IPR005467">
    <property type="entry name" value="His_kinase_dom"/>
</dbReference>
<accession>A0A934HWZ2</accession>